<sequence>MPFLSKKKSSSSTHSSASDSSSILSSLTGNNNNNKKKCFTKFDEKKDYMRRCNKKHAAQQKSPPCPISSAIDSVVYNLDVLNRSLNDSIQVGKEFEDVGRLWSTFYNGVGKAQRDASNEPEKDQQEPQAQKDA</sequence>
<dbReference type="InterPro" id="IPR013958">
    <property type="entry name" value="DASH_Dad1"/>
</dbReference>
<dbReference type="GO" id="GO:0044732">
    <property type="term" value="C:mitotic spindle pole body"/>
    <property type="evidence" value="ECO:0007669"/>
    <property type="project" value="TreeGrafter"/>
</dbReference>
<feature type="region of interest" description="Disordered" evidence="17">
    <location>
        <begin position="111"/>
        <end position="133"/>
    </location>
</feature>
<feature type="compositionally biased region" description="Low complexity" evidence="17">
    <location>
        <begin position="10"/>
        <end position="33"/>
    </location>
</feature>
<evidence type="ECO:0000256" key="9">
    <source>
        <dbReference type="ARBA" id="ARBA00022701"/>
    </source>
</evidence>
<keyword evidence="8" id="KW-0132">Cell division</keyword>
<keyword evidence="11" id="KW-0995">Kinetochore</keyword>
<protein>
    <recommendedName>
        <fullName evidence="5">DASH complex subunit DAD1</fullName>
    </recommendedName>
    <alternativeName>
        <fullName evidence="16">Outer kinetochore protein DAD1</fullName>
    </alternativeName>
</protein>
<dbReference type="PANTHER" id="PTHR28025:SF1">
    <property type="entry name" value="DASH COMPLEX SUBUNIT DAD1"/>
    <property type="match status" value="1"/>
</dbReference>
<dbReference type="GO" id="GO:0051010">
    <property type="term" value="F:microtubule plus-end binding"/>
    <property type="evidence" value="ECO:0007669"/>
    <property type="project" value="TreeGrafter"/>
</dbReference>
<comment type="subcellular location">
    <subcellularLocation>
        <location evidence="3">Chromosome</location>
        <location evidence="3">Centromere</location>
        <location evidence="3">Kinetochore</location>
    </subcellularLocation>
    <subcellularLocation>
        <location evidence="2">Cytoplasm</location>
        <location evidence="2">Cytoskeleton</location>
        <location evidence="2">Spindle</location>
    </subcellularLocation>
    <subcellularLocation>
        <location evidence="1">Nucleus</location>
    </subcellularLocation>
</comment>
<organism evidence="18">
    <name type="scientific">Candidozyma auris</name>
    <name type="common">Yeast</name>
    <name type="synonym">Candida auris</name>
    <dbReference type="NCBI Taxonomy" id="498019"/>
    <lineage>
        <taxon>Eukaryota</taxon>
        <taxon>Fungi</taxon>
        <taxon>Dikarya</taxon>
        <taxon>Ascomycota</taxon>
        <taxon>Saccharomycotina</taxon>
        <taxon>Pichiomycetes</taxon>
        <taxon>Metschnikowiaceae</taxon>
        <taxon>Candidozyma</taxon>
    </lineage>
</organism>
<evidence type="ECO:0000313" key="18">
    <source>
        <dbReference type="EMBL" id="QWW21364.1"/>
    </source>
</evidence>
<evidence type="ECO:0000256" key="16">
    <source>
        <dbReference type="ARBA" id="ARBA00030566"/>
    </source>
</evidence>
<dbReference type="GO" id="GO:0042729">
    <property type="term" value="C:DASH complex"/>
    <property type="evidence" value="ECO:0007669"/>
    <property type="project" value="InterPro"/>
</dbReference>
<keyword evidence="10" id="KW-0498">Mitosis</keyword>
<feature type="region of interest" description="Disordered" evidence="17">
    <location>
        <begin position="1"/>
        <end position="37"/>
    </location>
</feature>
<dbReference type="AlphaFoldDB" id="A0A8F2VX31"/>
<feature type="compositionally biased region" description="Basic and acidic residues" evidence="17">
    <location>
        <begin position="112"/>
        <end position="133"/>
    </location>
</feature>
<keyword evidence="13" id="KW-0539">Nucleus</keyword>
<evidence type="ECO:0000256" key="4">
    <source>
        <dbReference type="ARBA" id="ARBA00010146"/>
    </source>
</evidence>
<evidence type="ECO:0000256" key="11">
    <source>
        <dbReference type="ARBA" id="ARBA00022838"/>
    </source>
</evidence>
<evidence type="ECO:0000256" key="12">
    <source>
        <dbReference type="ARBA" id="ARBA00023212"/>
    </source>
</evidence>
<dbReference type="Pfam" id="PF08649">
    <property type="entry name" value="DASH_Dad1"/>
    <property type="match status" value="1"/>
</dbReference>
<gene>
    <name evidence="18" type="ORF">CA7LBN_000110</name>
</gene>
<proteinExistence type="inferred from homology"/>
<dbReference type="EMBL" id="CP076749">
    <property type="protein sequence ID" value="QWW21364.1"/>
    <property type="molecule type" value="Genomic_DNA"/>
</dbReference>
<evidence type="ECO:0000256" key="17">
    <source>
        <dbReference type="SAM" id="MobiDB-lite"/>
    </source>
</evidence>
<evidence type="ECO:0000256" key="6">
    <source>
        <dbReference type="ARBA" id="ARBA00022454"/>
    </source>
</evidence>
<evidence type="ECO:0000256" key="13">
    <source>
        <dbReference type="ARBA" id="ARBA00023242"/>
    </source>
</evidence>
<evidence type="ECO:0000256" key="15">
    <source>
        <dbReference type="ARBA" id="ARBA00023328"/>
    </source>
</evidence>
<keyword evidence="14" id="KW-0131">Cell cycle</keyword>
<evidence type="ECO:0000256" key="10">
    <source>
        <dbReference type="ARBA" id="ARBA00022776"/>
    </source>
</evidence>
<dbReference type="GO" id="GO:0051301">
    <property type="term" value="P:cell division"/>
    <property type="evidence" value="ECO:0007669"/>
    <property type="project" value="UniProtKB-KW"/>
</dbReference>
<comment type="similarity">
    <text evidence="4">Belongs to the DASH complex DAD1 family.</text>
</comment>
<evidence type="ECO:0000256" key="7">
    <source>
        <dbReference type="ARBA" id="ARBA00022490"/>
    </source>
</evidence>
<dbReference type="PANTHER" id="PTHR28025">
    <property type="entry name" value="DASH COMPLEX SUBUNIT DAD1"/>
    <property type="match status" value="1"/>
</dbReference>
<evidence type="ECO:0000256" key="1">
    <source>
        <dbReference type="ARBA" id="ARBA00004123"/>
    </source>
</evidence>
<keyword evidence="9" id="KW-0493">Microtubule</keyword>
<evidence type="ECO:0000256" key="3">
    <source>
        <dbReference type="ARBA" id="ARBA00004629"/>
    </source>
</evidence>
<keyword evidence="6" id="KW-0158">Chromosome</keyword>
<name>A0A8F2VX31_CANAR</name>
<dbReference type="Proteomes" id="UP000825438">
    <property type="component" value="Chromosome I"/>
</dbReference>
<keyword evidence="7" id="KW-0963">Cytoplasm</keyword>
<accession>A0A8F2VX31</accession>
<evidence type="ECO:0000256" key="14">
    <source>
        <dbReference type="ARBA" id="ARBA00023306"/>
    </source>
</evidence>
<dbReference type="GO" id="GO:0005876">
    <property type="term" value="C:spindle microtubule"/>
    <property type="evidence" value="ECO:0007669"/>
    <property type="project" value="TreeGrafter"/>
</dbReference>
<dbReference type="GO" id="GO:0072686">
    <property type="term" value="C:mitotic spindle"/>
    <property type="evidence" value="ECO:0007669"/>
    <property type="project" value="InterPro"/>
</dbReference>
<evidence type="ECO:0000256" key="8">
    <source>
        <dbReference type="ARBA" id="ARBA00022618"/>
    </source>
</evidence>
<evidence type="ECO:0000256" key="5">
    <source>
        <dbReference type="ARBA" id="ARBA00020261"/>
    </source>
</evidence>
<reference evidence="18" key="1">
    <citation type="submission" date="2021-06" db="EMBL/GenBank/DDBJ databases">
        <title>Candida auris outbreak in lebanese hospital.</title>
        <authorList>
            <person name="Finianos M."/>
        </authorList>
    </citation>
    <scope>NUCLEOTIDE SEQUENCE</scope>
    <source>
        <strain evidence="18">CA7LBN</strain>
    </source>
</reference>
<keyword evidence="12" id="KW-0206">Cytoskeleton</keyword>
<keyword evidence="15" id="KW-0137">Centromere</keyword>
<evidence type="ECO:0000256" key="2">
    <source>
        <dbReference type="ARBA" id="ARBA00004186"/>
    </source>
</evidence>